<keyword evidence="5" id="KW-0816">Tricarboxylic acid cycle</keyword>
<organism evidence="11 12">
    <name type="scientific">Oopsacas minuta</name>
    <dbReference type="NCBI Taxonomy" id="111878"/>
    <lineage>
        <taxon>Eukaryota</taxon>
        <taxon>Metazoa</taxon>
        <taxon>Porifera</taxon>
        <taxon>Hexactinellida</taxon>
        <taxon>Hexasterophora</taxon>
        <taxon>Lyssacinosida</taxon>
        <taxon>Leucopsacidae</taxon>
        <taxon>Oopsacas</taxon>
    </lineage>
</organism>
<feature type="active site" evidence="8">
    <location>
        <position position="645"/>
    </location>
</feature>
<name>A0AAV7JK46_9METZ</name>
<dbReference type="InterPro" id="IPR016143">
    <property type="entry name" value="Citrate_synth-like_sm_a-sub"/>
</dbReference>
<comment type="subcellular location">
    <subcellularLocation>
        <location evidence="1">Mitochondrion matrix</location>
    </subcellularLocation>
</comment>
<sequence length="807" mass="90330">MYRPSSEHKAIYHDLEFKQLRATMSASFRELHKKLDEREAVLGDTLESTFKRNSERKKKRNAELEKLRKTYEMVETNLSETSLVDTGLEALKPIQTRIIELEKEGNVIQFGWDTSTLEQAINELGSFMVMSGSGREEELFHDHVGNGSPISPPRNDVEIHNSIPDYVTDEPRDYLQISEPLLSVGMTGGDPGQLKSSCGLAVDDLSKRIFVADYKNRRIQIFTFDGNCLAEFGESELFEPYGLCVRGDTIYVTDLGHNAYLSFSIKSQKLLSKTGSEGEANGQFDVPYGIDIDSDTKLIYVCDCLNNRVSLFDQTSNQFRRNIGSNLLHLPNDVKITESSVFVLDQNTVCIHNFDKATGAKLSSFISRGPDKQVEFAYFFCIDRHGNMILSDRDQNCLKVFSPTGVTICIVGEKGDEPGQFHYPEGIALRSDGKIGIRFRGYTLPELQKLLPSAEGGEVPLPEGLFWLLITGEIPNKDQVQAISKEWASRSDLPAHVVHMVSHFPSHLHPMSQLSSAVSAMQSESHFAKAYSEGVNKAKYWETTYEDTMDLIAKLPSLAALIFRHLYRDGKMATTIETDWSANFAHMLGFTEPNFIELLRLYLTIHADHEGGNVSAHTCHLVGSALSDPYLSFAASMNGLAGPLHGLANQEVLVWLTKLQKDLGGEVSDEKMREFIWHTLNNGQVVPGYGHAVLRKTDPRYTCQREFAQKHLPNDPLFKLVSQVYRVAPLVMQEHGKAANPWPNVDAHSGVLLKYYGLSEMSFYTVLFGVSRALGVLSSLVWDRALGLPIERPKSMTTEALQAIVKK</sequence>
<dbReference type="GO" id="GO:0046912">
    <property type="term" value="F:acyltransferase activity, acyl groups converted into alkyl on transfer"/>
    <property type="evidence" value="ECO:0007669"/>
    <property type="project" value="InterPro"/>
</dbReference>
<evidence type="ECO:0000256" key="9">
    <source>
        <dbReference type="PROSITE-ProRule" id="PRU00504"/>
    </source>
</evidence>
<dbReference type="GO" id="GO:0006099">
    <property type="term" value="P:tricarboxylic acid cycle"/>
    <property type="evidence" value="ECO:0007669"/>
    <property type="project" value="UniProtKB-KW"/>
</dbReference>
<dbReference type="InterPro" id="IPR036969">
    <property type="entry name" value="Citrate_synthase_sf"/>
</dbReference>
<dbReference type="AlphaFoldDB" id="A0AAV7JK46"/>
<dbReference type="FunFam" id="1.10.230.10:FF:000001">
    <property type="entry name" value="Citrate synthase"/>
    <property type="match status" value="1"/>
</dbReference>
<evidence type="ECO:0000256" key="1">
    <source>
        <dbReference type="ARBA" id="ARBA00004305"/>
    </source>
</evidence>
<dbReference type="PROSITE" id="PS00480">
    <property type="entry name" value="CITRATE_SYNTHASE"/>
    <property type="match status" value="1"/>
</dbReference>
<evidence type="ECO:0000256" key="8">
    <source>
        <dbReference type="PIRSR" id="PIRSR610109-1"/>
    </source>
</evidence>
<evidence type="ECO:0000256" key="5">
    <source>
        <dbReference type="ARBA" id="ARBA00022532"/>
    </source>
</evidence>
<comment type="pathway">
    <text evidence="2">Carbohydrate metabolism; tricarboxylic acid cycle; isocitrate from oxaloacetate: step 1/2.</text>
</comment>
<evidence type="ECO:0000313" key="12">
    <source>
        <dbReference type="Proteomes" id="UP001165289"/>
    </source>
</evidence>
<feature type="active site" evidence="8">
    <location>
        <position position="691"/>
    </location>
</feature>
<dbReference type="InterPro" id="IPR002020">
    <property type="entry name" value="Citrate_synthase"/>
</dbReference>
<evidence type="ECO:0000256" key="4">
    <source>
        <dbReference type="ARBA" id="ARBA00011738"/>
    </source>
</evidence>
<dbReference type="InterPro" id="IPR001258">
    <property type="entry name" value="NHL_repeat"/>
</dbReference>
<dbReference type="Gene3D" id="1.10.580.10">
    <property type="entry name" value="Citrate Synthase, domain 1"/>
    <property type="match status" value="1"/>
</dbReference>
<gene>
    <name evidence="11" type="ORF">LOD99_11669</name>
</gene>
<proteinExistence type="inferred from homology"/>
<dbReference type="CDD" id="cd05819">
    <property type="entry name" value="NHL"/>
    <property type="match status" value="1"/>
</dbReference>
<dbReference type="PRINTS" id="PR00143">
    <property type="entry name" value="CITRTSNTHASE"/>
</dbReference>
<dbReference type="GO" id="GO:0005759">
    <property type="term" value="C:mitochondrial matrix"/>
    <property type="evidence" value="ECO:0007669"/>
    <property type="project" value="UniProtKB-SubCell"/>
</dbReference>
<evidence type="ECO:0000313" key="11">
    <source>
        <dbReference type="EMBL" id="KAI6649303.1"/>
    </source>
</evidence>
<protein>
    <recommendedName>
        <fullName evidence="10">Citrate synthase</fullName>
    </recommendedName>
</protein>
<dbReference type="Proteomes" id="UP001165289">
    <property type="component" value="Unassembled WGS sequence"/>
</dbReference>
<comment type="caution">
    <text evidence="11">The sequence shown here is derived from an EMBL/GenBank/DDBJ whole genome shotgun (WGS) entry which is preliminary data.</text>
</comment>
<evidence type="ECO:0000256" key="7">
    <source>
        <dbReference type="ARBA" id="ARBA00022737"/>
    </source>
</evidence>
<evidence type="ECO:0000256" key="3">
    <source>
        <dbReference type="ARBA" id="ARBA00010566"/>
    </source>
</evidence>
<accession>A0AAV7JK46</accession>
<dbReference type="PANTHER" id="PTHR11739">
    <property type="entry name" value="CITRATE SYNTHASE"/>
    <property type="match status" value="1"/>
</dbReference>
<dbReference type="PROSITE" id="PS51125">
    <property type="entry name" value="NHL"/>
    <property type="match status" value="2"/>
</dbReference>
<keyword evidence="12" id="KW-1185">Reference proteome</keyword>
<feature type="repeat" description="NHL" evidence="9">
    <location>
        <begin position="271"/>
        <end position="315"/>
    </location>
</feature>
<evidence type="ECO:0000256" key="10">
    <source>
        <dbReference type="RuleBase" id="RU000441"/>
    </source>
</evidence>
<dbReference type="GO" id="GO:0006101">
    <property type="term" value="P:citrate metabolic process"/>
    <property type="evidence" value="ECO:0007669"/>
    <property type="project" value="InterPro"/>
</dbReference>
<dbReference type="Gene3D" id="2.120.10.30">
    <property type="entry name" value="TolB, C-terminal domain"/>
    <property type="match status" value="2"/>
</dbReference>
<dbReference type="EMBL" id="JAKMXF010000321">
    <property type="protein sequence ID" value="KAI6649303.1"/>
    <property type="molecule type" value="Genomic_DNA"/>
</dbReference>
<dbReference type="InterPro" id="IPR019810">
    <property type="entry name" value="Citrate_synthase_AS"/>
</dbReference>
<dbReference type="SUPFAM" id="SSF48256">
    <property type="entry name" value="Citrate synthase"/>
    <property type="match status" value="1"/>
</dbReference>
<keyword evidence="7" id="KW-0677">Repeat</keyword>
<comment type="subunit">
    <text evidence="4">Homodimer.</text>
</comment>
<evidence type="ECO:0000256" key="6">
    <source>
        <dbReference type="ARBA" id="ARBA00022679"/>
    </source>
</evidence>
<feature type="repeat" description="NHL" evidence="9">
    <location>
        <begin position="181"/>
        <end position="225"/>
    </location>
</feature>
<dbReference type="InterPro" id="IPR010109">
    <property type="entry name" value="Citrate_synthase_euk"/>
</dbReference>
<reference evidence="11 12" key="1">
    <citation type="journal article" date="2023" name="BMC Biol.">
        <title>The compact genome of the sponge Oopsacas minuta (Hexactinellida) is lacking key metazoan core genes.</title>
        <authorList>
            <person name="Santini S."/>
            <person name="Schenkelaars Q."/>
            <person name="Jourda C."/>
            <person name="Duchesne M."/>
            <person name="Belahbib H."/>
            <person name="Rocher C."/>
            <person name="Selva M."/>
            <person name="Riesgo A."/>
            <person name="Vervoort M."/>
            <person name="Leys S.P."/>
            <person name="Kodjabachian L."/>
            <person name="Le Bivic A."/>
            <person name="Borchiellini C."/>
            <person name="Claverie J.M."/>
            <person name="Renard E."/>
        </authorList>
    </citation>
    <scope>NUCLEOTIDE SEQUENCE [LARGE SCALE GENOMIC DNA]</scope>
    <source>
        <strain evidence="11">SPO-2</strain>
    </source>
</reference>
<dbReference type="GO" id="GO:0005975">
    <property type="term" value="P:carbohydrate metabolic process"/>
    <property type="evidence" value="ECO:0007669"/>
    <property type="project" value="TreeGrafter"/>
</dbReference>
<dbReference type="Pfam" id="PF00285">
    <property type="entry name" value="Citrate_synt"/>
    <property type="match status" value="1"/>
</dbReference>
<dbReference type="SUPFAM" id="SSF63829">
    <property type="entry name" value="Calcium-dependent phosphotriesterase"/>
    <property type="match status" value="1"/>
</dbReference>
<dbReference type="NCBIfam" id="NF007128">
    <property type="entry name" value="PRK09569.1"/>
    <property type="match status" value="1"/>
</dbReference>
<dbReference type="InterPro" id="IPR011042">
    <property type="entry name" value="6-blade_b-propeller_TolB-like"/>
</dbReference>
<comment type="similarity">
    <text evidence="3 10">Belongs to the citrate synthase family.</text>
</comment>
<keyword evidence="6 10" id="KW-0808">Transferase</keyword>
<dbReference type="PANTHER" id="PTHR11739:SF8">
    <property type="entry name" value="CITRATE SYNTHASE, MITOCHONDRIAL"/>
    <property type="match status" value="1"/>
</dbReference>
<dbReference type="Gene3D" id="1.10.230.10">
    <property type="entry name" value="Cytochrome P450-Terp, domain 2"/>
    <property type="match status" value="1"/>
</dbReference>
<feature type="active site" evidence="8">
    <location>
        <position position="746"/>
    </location>
</feature>
<evidence type="ECO:0000256" key="2">
    <source>
        <dbReference type="ARBA" id="ARBA00004751"/>
    </source>
</evidence>
<dbReference type="InterPro" id="IPR016142">
    <property type="entry name" value="Citrate_synth-like_lrg_a-sub"/>
</dbReference>
<dbReference type="NCBIfam" id="TIGR01793">
    <property type="entry name" value="cit_synth_euk"/>
    <property type="match status" value="1"/>
</dbReference>